<accession>A0A0D0DEF0</accession>
<dbReference type="GO" id="GO:0016197">
    <property type="term" value="P:endosomal transport"/>
    <property type="evidence" value="ECO:0007669"/>
    <property type="project" value="TreeGrafter"/>
</dbReference>
<name>A0A0D0DEF0_9AGAM</name>
<dbReference type="HOGENOM" id="CLU_123434_0_0_1"/>
<dbReference type="STRING" id="930991.A0A0D0DEF0"/>
<evidence type="ECO:0000259" key="1">
    <source>
        <dbReference type="PROSITE" id="PS50031"/>
    </source>
</evidence>
<dbReference type="GO" id="GO:0005886">
    <property type="term" value="C:plasma membrane"/>
    <property type="evidence" value="ECO:0007669"/>
    <property type="project" value="TreeGrafter"/>
</dbReference>
<dbReference type="PROSITE" id="PS50031">
    <property type="entry name" value="EH"/>
    <property type="match status" value="1"/>
</dbReference>
<feature type="domain" description="EH" evidence="1">
    <location>
        <begin position="11"/>
        <end position="89"/>
    </location>
</feature>
<reference evidence="3" key="2">
    <citation type="submission" date="2015-01" db="EMBL/GenBank/DDBJ databases">
        <title>Evolutionary Origins and Diversification of the Mycorrhizal Mutualists.</title>
        <authorList>
            <consortium name="DOE Joint Genome Institute"/>
            <consortium name="Mycorrhizal Genomics Consortium"/>
            <person name="Kohler A."/>
            <person name="Kuo A."/>
            <person name="Nagy L.G."/>
            <person name="Floudas D."/>
            <person name="Copeland A."/>
            <person name="Barry K.W."/>
            <person name="Cichocki N."/>
            <person name="Veneault-Fourrey C."/>
            <person name="LaButti K."/>
            <person name="Lindquist E.A."/>
            <person name="Lipzen A."/>
            <person name="Lundell T."/>
            <person name="Morin E."/>
            <person name="Murat C."/>
            <person name="Riley R."/>
            <person name="Ohm R."/>
            <person name="Sun H."/>
            <person name="Tunlid A."/>
            <person name="Henrissat B."/>
            <person name="Grigoriev I.V."/>
            <person name="Hibbett D.S."/>
            <person name="Martin F."/>
        </authorList>
    </citation>
    <scope>NUCLEOTIDE SEQUENCE [LARGE SCALE GENOMIC DNA]</scope>
    <source>
        <strain evidence="3">Ve08.2h10</strain>
    </source>
</reference>
<dbReference type="AlphaFoldDB" id="A0A0D0DEF0"/>
<dbReference type="InterPro" id="IPR000261">
    <property type="entry name" value="EH_dom"/>
</dbReference>
<dbReference type="SUPFAM" id="SSF47473">
    <property type="entry name" value="EF-hand"/>
    <property type="match status" value="1"/>
</dbReference>
<organism evidence="2 3">
    <name type="scientific">Paxillus rubicundulus Ve08.2h10</name>
    <dbReference type="NCBI Taxonomy" id="930991"/>
    <lineage>
        <taxon>Eukaryota</taxon>
        <taxon>Fungi</taxon>
        <taxon>Dikarya</taxon>
        <taxon>Basidiomycota</taxon>
        <taxon>Agaricomycotina</taxon>
        <taxon>Agaricomycetes</taxon>
        <taxon>Agaricomycetidae</taxon>
        <taxon>Boletales</taxon>
        <taxon>Paxilineae</taxon>
        <taxon>Paxillaceae</taxon>
        <taxon>Paxillus</taxon>
    </lineage>
</organism>
<dbReference type="Gene3D" id="1.10.238.10">
    <property type="entry name" value="EF-hand"/>
    <property type="match status" value="1"/>
</dbReference>
<proteinExistence type="predicted"/>
<dbReference type="GO" id="GO:0005737">
    <property type="term" value="C:cytoplasm"/>
    <property type="evidence" value="ECO:0007669"/>
    <property type="project" value="TreeGrafter"/>
</dbReference>
<protein>
    <recommendedName>
        <fullName evidence="1">EH domain-containing protein</fullName>
    </recommendedName>
</protein>
<dbReference type="OrthoDB" id="524326at2759"/>
<sequence length="181" mass="18954">MSSGFTPTSAELALANQIFAQADPKKIGILTGDVAVKVFGGAKLAPTILGDIWNLADDDNNGFLTKKGVAIAVRLIGWAQKGEKVSQSLLNKPGPLATIQGVQVPLAPQGTGISIPKSPPPGLPILTPQDKAKFSKLFQGYGPVNGLLNGDKARDVTTLILSLPRALHLNCRPLHHLVSSL</sequence>
<dbReference type="EMBL" id="KN825017">
    <property type="protein sequence ID" value="KIK95857.1"/>
    <property type="molecule type" value="Genomic_DNA"/>
</dbReference>
<dbReference type="CDD" id="cd00052">
    <property type="entry name" value="EH"/>
    <property type="match status" value="1"/>
</dbReference>
<evidence type="ECO:0000313" key="3">
    <source>
        <dbReference type="Proteomes" id="UP000054538"/>
    </source>
</evidence>
<gene>
    <name evidence="2" type="ORF">PAXRUDRAFT_351081</name>
</gene>
<dbReference type="PANTHER" id="PTHR11216:SF170">
    <property type="entry name" value="DYNAMIN ASSOCIATED PROTEIN 160, ISOFORM D"/>
    <property type="match status" value="1"/>
</dbReference>
<keyword evidence="3" id="KW-1185">Reference proteome</keyword>
<reference evidence="2 3" key="1">
    <citation type="submission" date="2014-04" db="EMBL/GenBank/DDBJ databases">
        <authorList>
            <consortium name="DOE Joint Genome Institute"/>
            <person name="Kuo A."/>
            <person name="Kohler A."/>
            <person name="Jargeat P."/>
            <person name="Nagy L.G."/>
            <person name="Floudas D."/>
            <person name="Copeland A."/>
            <person name="Barry K.W."/>
            <person name="Cichocki N."/>
            <person name="Veneault-Fourrey C."/>
            <person name="LaButti K."/>
            <person name="Lindquist E.A."/>
            <person name="Lipzen A."/>
            <person name="Lundell T."/>
            <person name="Morin E."/>
            <person name="Murat C."/>
            <person name="Sun H."/>
            <person name="Tunlid A."/>
            <person name="Henrissat B."/>
            <person name="Grigoriev I.V."/>
            <person name="Hibbett D.S."/>
            <person name="Martin F."/>
            <person name="Nordberg H.P."/>
            <person name="Cantor M.N."/>
            <person name="Hua S.X."/>
        </authorList>
    </citation>
    <scope>NUCLEOTIDE SEQUENCE [LARGE SCALE GENOMIC DNA]</scope>
    <source>
        <strain evidence="2 3">Ve08.2h10</strain>
    </source>
</reference>
<evidence type="ECO:0000313" key="2">
    <source>
        <dbReference type="EMBL" id="KIK95857.1"/>
    </source>
</evidence>
<dbReference type="InParanoid" id="A0A0D0DEF0"/>
<dbReference type="Pfam" id="PF12763">
    <property type="entry name" value="EH"/>
    <property type="match status" value="1"/>
</dbReference>
<dbReference type="GO" id="GO:0006897">
    <property type="term" value="P:endocytosis"/>
    <property type="evidence" value="ECO:0007669"/>
    <property type="project" value="TreeGrafter"/>
</dbReference>
<dbReference type="SMART" id="SM00027">
    <property type="entry name" value="EH"/>
    <property type="match status" value="1"/>
</dbReference>
<dbReference type="Proteomes" id="UP000054538">
    <property type="component" value="Unassembled WGS sequence"/>
</dbReference>
<dbReference type="PANTHER" id="PTHR11216">
    <property type="entry name" value="EH DOMAIN"/>
    <property type="match status" value="1"/>
</dbReference>
<dbReference type="InterPro" id="IPR011992">
    <property type="entry name" value="EF-hand-dom_pair"/>
</dbReference>